<accession>A0A858RPI4</accession>
<dbReference type="KEGG" id="luo:HHL09_24325"/>
<sequence>MADSAAVLVKDIRQAAPFARETESLYRVGDKIFFFAADAVHGQELWVTDGSAEGTHMVKDLSAGNTESSTGVTMLGQTKGLLIFNLNAGGVWRSDGTAEGTFMISRAKVLRSHLALGIFWFEAEADLVQGIKGGLWRSDGTEEGTYPLPAPVQAGPAIDPSTVIINPPTGPEVPQGSRFVAIGDSIYFRTENYHILGFNETTGIATDFGIHLPTWDLRAGGSWASATTGFSTHRMAWHAFRGDGQGFVDLAPSQEWSSVRCAGALGDIHFVVVRAASDNRWSLWRSDGTPAGTWMVKPLPDSQASPVPFGFASANGKIFFVTDDERKGSEPWVTDGTAEGTMLLKEVRKGKFGSQVKGFRVSGDSVYFGASDGSRLSLWKSDGTPKGTVRFLTSPKDVQLKGLLDQGALPVVLDDVLYFSAARHKSGSQQGPLGLWRSDGTNAGTYPLTGGDSGNSRPYDSDIANGIQAVGDSVIFRAWDSEAGVLWKSDGTEAGTYPLEADPKKPTADWGARNLCNLGDQILFVNMESSGKKRRTLFTSDGGQLSATLIPGIPAKSYPTGITNMIRAGEWAYLHTERHVWATGGDKQSTFKLVDIAKLDGKIEADTMRTLGGDLVFSTGSLWKASADTKTVEMLVDSSALSFIPINLTVVDETLYFSGWKQGSFQLWKSDSTAQGTAMVTDQIGIAGELSNFTAAGGYLWFTFKPSNSVLQLWRSDGTGAGTSMVATVPVEFGMPSEGPGGRLLFRAWTSPTGVELWISDGTAEGTGLVKDIDEGGGSSMISKATRVGDHAYFAATHPVHGRELWKTDGTPEGTVLVSDLTGDAGSSSPHHLVVAGSKLFFDATTAEAGREVHVIDVSEDLAE</sequence>
<proteinExistence type="predicted"/>
<name>A0A858RPI4_9BACT</name>
<dbReference type="EMBL" id="CP051774">
    <property type="protein sequence ID" value="QJE98772.1"/>
    <property type="molecule type" value="Genomic_DNA"/>
</dbReference>
<organism evidence="1 2">
    <name type="scientific">Luteolibacter luteus</name>
    <dbReference type="NCBI Taxonomy" id="2728835"/>
    <lineage>
        <taxon>Bacteria</taxon>
        <taxon>Pseudomonadati</taxon>
        <taxon>Verrucomicrobiota</taxon>
        <taxon>Verrucomicrobiia</taxon>
        <taxon>Verrucomicrobiales</taxon>
        <taxon>Verrucomicrobiaceae</taxon>
        <taxon>Luteolibacter</taxon>
    </lineage>
</organism>
<gene>
    <name evidence="1" type="ORF">HHL09_24325</name>
</gene>
<evidence type="ECO:0000313" key="1">
    <source>
        <dbReference type="EMBL" id="QJE98772.1"/>
    </source>
</evidence>
<dbReference type="RefSeq" id="WP_169457259.1">
    <property type="nucleotide sequence ID" value="NZ_CP051774.1"/>
</dbReference>
<keyword evidence="2" id="KW-1185">Reference proteome</keyword>
<dbReference type="SUPFAM" id="SSF63825">
    <property type="entry name" value="YWTD domain"/>
    <property type="match status" value="1"/>
</dbReference>
<reference evidence="1 2" key="1">
    <citation type="submission" date="2020-04" db="EMBL/GenBank/DDBJ databases">
        <title>Luteolibacter sp. G-1-1-1 isolated from soil.</title>
        <authorList>
            <person name="Dahal R.H."/>
        </authorList>
    </citation>
    <scope>NUCLEOTIDE SEQUENCE [LARGE SCALE GENOMIC DNA]</scope>
    <source>
        <strain evidence="1 2">G-1-1-1</strain>
    </source>
</reference>
<evidence type="ECO:0000313" key="2">
    <source>
        <dbReference type="Proteomes" id="UP000501812"/>
    </source>
</evidence>
<dbReference type="NCBIfam" id="TIGR04534">
    <property type="entry name" value="ELWxxDGT_rpt"/>
    <property type="match status" value="1"/>
</dbReference>
<dbReference type="Proteomes" id="UP000501812">
    <property type="component" value="Chromosome"/>
</dbReference>
<dbReference type="AlphaFoldDB" id="A0A858RPI4"/>
<dbReference type="SUPFAM" id="SSF50956">
    <property type="entry name" value="Thermostable phytase (3-phytase)"/>
    <property type="match status" value="1"/>
</dbReference>
<protein>
    <submittedName>
        <fullName evidence="1">Uncharacterized protein</fullName>
    </submittedName>
</protein>
<dbReference type="InterPro" id="IPR030916">
    <property type="entry name" value="ELWxxDGT_rpt"/>
</dbReference>